<feature type="region of interest" description="Disordered" evidence="5">
    <location>
        <begin position="50"/>
        <end position="80"/>
    </location>
</feature>
<feature type="domain" description="Fe/B12 periplasmic-binding" evidence="6">
    <location>
        <begin position="88"/>
        <end position="351"/>
    </location>
</feature>
<feature type="region of interest" description="Disordered" evidence="5">
    <location>
        <begin position="1"/>
        <end position="33"/>
    </location>
</feature>
<reference evidence="7 8" key="2">
    <citation type="journal article" date="2011" name="J. Antibiot.">
        <title>Furaquinocins I and J: novel polyketide isoprenoid hybrid compounds from Streptomyces reveromyceticus SN-593.</title>
        <authorList>
            <person name="Panthee S."/>
            <person name="Takahashi S."/>
            <person name="Takagi H."/>
            <person name="Nogawa T."/>
            <person name="Oowada E."/>
            <person name="Uramoto M."/>
            <person name="Osada H."/>
        </authorList>
    </citation>
    <scope>NUCLEOTIDE SEQUENCE [LARGE SCALE GENOMIC DNA]</scope>
    <source>
        <strain evidence="7 8">SN-593</strain>
    </source>
</reference>
<evidence type="ECO:0000313" key="8">
    <source>
        <dbReference type="Proteomes" id="UP000595703"/>
    </source>
</evidence>
<dbReference type="RefSeq" id="WP_202232738.1">
    <property type="nucleotide sequence ID" value="NZ_AP018365.1"/>
</dbReference>
<evidence type="ECO:0000259" key="6">
    <source>
        <dbReference type="PROSITE" id="PS50983"/>
    </source>
</evidence>
<keyword evidence="3" id="KW-0813">Transport</keyword>
<dbReference type="GO" id="GO:1901678">
    <property type="term" value="P:iron coordination entity transport"/>
    <property type="evidence" value="ECO:0007669"/>
    <property type="project" value="UniProtKB-ARBA"/>
</dbReference>
<protein>
    <recommendedName>
        <fullName evidence="6">Fe/B12 periplasmic-binding domain-containing protein</fullName>
    </recommendedName>
</protein>
<dbReference type="KEGG" id="arev:RVR_1507"/>
<evidence type="ECO:0000313" key="7">
    <source>
        <dbReference type="EMBL" id="BBA96281.1"/>
    </source>
</evidence>
<evidence type="ECO:0000256" key="5">
    <source>
        <dbReference type="SAM" id="MobiDB-lite"/>
    </source>
</evidence>
<feature type="compositionally biased region" description="Low complexity" evidence="5">
    <location>
        <begin position="16"/>
        <end position="33"/>
    </location>
</feature>
<dbReference type="PROSITE" id="PS50983">
    <property type="entry name" value="FE_B12_PBP"/>
    <property type="match status" value="1"/>
</dbReference>
<accession>A0A7U3UPC5</accession>
<dbReference type="Proteomes" id="UP000595703">
    <property type="component" value="Chromosome"/>
</dbReference>
<organism evidence="7 8">
    <name type="scientific">Actinacidiphila reveromycinica</name>
    <dbReference type="NCBI Taxonomy" id="659352"/>
    <lineage>
        <taxon>Bacteria</taxon>
        <taxon>Bacillati</taxon>
        <taxon>Actinomycetota</taxon>
        <taxon>Actinomycetes</taxon>
        <taxon>Kitasatosporales</taxon>
        <taxon>Streptomycetaceae</taxon>
        <taxon>Actinacidiphila</taxon>
    </lineage>
</organism>
<gene>
    <name evidence="7" type="ORF">RVR_1507</name>
</gene>
<reference evidence="7 8" key="3">
    <citation type="journal article" date="2011" name="Nat. Chem. Biol.">
        <title>Reveromycin A biosynthesis uses RevG and RevJ for stereospecific spiroacetal formation.</title>
        <authorList>
            <person name="Takahashi S."/>
            <person name="Toyoda A."/>
            <person name="Sekiyama Y."/>
            <person name="Takagi H."/>
            <person name="Nogawa T."/>
            <person name="Uramoto M."/>
            <person name="Suzuki R."/>
            <person name="Koshino H."/>
            <person name="Kumano T."/>
            <person name="Panthee S."/>
            <person name="Dairi T."/>
            <person name="Ishikawa J."/>
            <person name="Ikeda H."/>
            <person name="Sakaki Y."/>
            <person name="Osada H."/>
        </authorList>
    </citation>
    <scope>NUCLEOTIDE SEQUENCE [LARGE SCALE GENOMIC DNA]</scope>
    <source>
        <strain evidence="7 8">SN-593</strain>
    </source>
</reference>
<keyword evidence="8" id="KW-1185">Reference proteome</keyword>
<name>A0A7U3UPC5_9ACTN</name>
<reference evidence="7 8" key="1">
    <citation type="journal article" date="2010" name="J. Bacteriol.">
        <title>Biochemical characterization of a novel indole prenyltransferase from Streptomyces sp. SN-593.</title>
        <authorList>
            <person name="Takahashi S."/>
            <person name="Takagi H."/>
            <person name="Toyoda A."/>
            <person name="Uramoto M."/>
            <person name="Nogawa T."/>
            <person name="Ueki M."/>
            <person name="Sakaki Y."/>
            <person name="Osada H."/>
        </authorList>
    </citation>
    <scope>NUCLEOTIDE SEQUENCE [LARGE SCALE GENOMIC DNA]</scope>
    <source>
        <strain evidence="7 8">SN-593</strain>
    </source>
</reference>
<dbReference type="InterPro" id="IPR051313">
    <property type="entry name" value="Bact_iron-sidero_bind"/>
</dbReference>
<reference evidence="7 8" key="4">
    <citation type="journal article" date="2020" name="Sci. Rep.">
        <title>beta-carboline chemical signals induce reveromycin production through a LuxR family regulator in Streptomyces sp. SN-593.</title>
        <authorList>
            <person name="Panthee S."/>
            <person name="Kito N."/>
            <person name="Hayashi T."/>
            <person name="Shimizu T."/>
            <person name="Ishikawa J."/>
            <person name="Hamamoto H."/>
            <person name="Osada H."/>
            <person name="Takahashi S."/>
        </authorList>
    </citation>
    <scope>NUCLEOTIDE SEQUENCE [LARGE SCALE GENOMIC DNA]</scope>
    <source>
        <strain evidence="7 8">SN-593</strain>
    </source>
</reference>
<evidence type="ECO:0000256" key="3">
    <source>
        <dbReference type="ARBA" id="ARBA00022448"/>
    </source>
</evidence>
<keyword evidence="4" id="KW-0732">Signal</keyword>
<evidence type="ECO:0000256" key="1">
    <source>
        <dbReference type="ARBA" id="ARBA00004196"/>
    </source>
</evidence>
<dbReference type="PANTHER" id="PTHR30532">
    <property type="entry name" value="IRON III DICITRATE-BINDING PERIPLASMIC PROTEIN"/>
    <property type="match status" value="1"/>
</dbReference>
<dbReference type="InterPro" id="IPR006311">
    <property type="entry name" value="TAT_signal"/>
</dbReference>
<dbReference type="PROSITE" id="PS51318">
    <property type="entry name" value="TAT"/>
    <property type="match status" value="1"/>
</dbReference>
<evidence type="ECO:0000256" key="2">
    <source>
        <dbReference type="ARBA" id="ARBA00008814"/>
    </source>
</evidence>
<dbReference type="SUPFAM" id="SSF53807">
    <property type="entry name" value="Helical backbone' metal receptor"/>
    <property type="match status" value="1"/>
</dbReference>
<proteinExistence type="inferred from homology"/>
<dbReference type="AlphaFoldDB" id="A0A7U3UPC5"/>
<dbReference type="GO" id="GO:0030288">
    <property type="term" value="C:outer membrane-bounded periplasmic space"/>
    <property type="evidence" value="ECO:0007669"/>
    <property type="project" value="TreeGrafter"/>
</dbReference>
<comment type="subcellular location">
    <subcellularLocation>
        <location evidence="1">Cell envelope</location>
    </subcellularLocation>
</comment>
<comment type="similarity">
    <text evidence="2">Belongs to the bacterial solute-binding protein 8 family.</text>
</comment>
<evidence type="ECO:0000256" key="4">
    <source>
        <dbReference type="ARBA" id="ARBA00022729"/>
    </source>
</evidence>
<dbReference type="Pfam" id="PF01497">
    <property type="entry name" value="Peripla_BP_2"/>
    <property type="match status" value="1"/>
</dbReference>
<feature type="compositionally biased region" description="Low complexity" evidence="5">
    <location>
        <begin position="61"/>
        <end position="70"/>
    </location>
</feature>
<sequence length="351" mass="36174">MSLPSRPLAEPPAAAPAPGSGRPSGRPTRRGLLTAGAAGAALFGLAACGSGSTSGSGSGSGAKSAKSSGTRTVDTAKGPVKVPASPKRVVAINDFPMSAMFDLGLTPAGVFDAGEEYVPQRDLARWKAIPKVSDGVGGAIQVEKVAELKPDLIIGIDAQTTVPYDQFTALAPTVLLPFSKSKAPWRDMSDQTAAVLGVPDALAGLKKRYADRAAAIRKAHAAVLARTRWDLLQGGFDAGNWWLYGHGSPIGGILADAGAVFATGSARLAVQQSVSYELVTGKLADADAIFYYTTNDGKPANLGPKLFAQKSFQQLAATKADHLYGSIYFLPGGYEDAIAALGDFEKALTAL</sequence>
<dbReference type="EMBL" id="AP018365">
    <property type="protein sequence ID" value="BBA96281.1"/>
    <property type="molecule type" value="Genomic_DNA"/>
</dbReference>
<dbReference type="Gene3D" id="3.40.50.1980">
    <property type="entry name" value="Nitrogenase molybdenum iron protein domain"/>
    <property type="match status" value="2"/>
</dbReference>
<dbReference type="PANTHER" id="PTHR30532:SF1">
    <property type="entry name" value="IRON(3+)-HYDROXAMATE-BINDING PROTEIN FHUD"/>
    <property type="match status" value="1"/>
</dbReference>
<dbReference type="InterPro" id="IPR002491">
    <property type="entry name" value="ABC_transptr_periplasmic_BD"/>
</dbReference>